<reference evidence="1 2" key="1">
    <citation type="submission" date="2020-04" db="EMBL/GenBank/DDBJ databases">
        <title>MicrobeNet Type strains.</title>
        <authorList>
            <person name="Nicholson A.C."/>
        </authorList>
    </citation>
    <scope>NUCLEOTIDE SEQUENCE [LARGE SCALE GENOMIC DNA]</scope>
    <source>
        <strain evidence="1 2">JCM 3332</strain>
    </source>
</reference>
<sequence>MPPLDGVAARTLTGITGAEIPLPDPGRLTHLQFRRFAGCPVCNLHLRSVVARLHEIRAAGIREVVVFHSSAAELRKYTGDLPLDVIADPDRRLYREFGVETGARALLDPRGWGTITRAIATELPGRRGERPAPPARPEGGRLGLPADFLIHPGGTVLAAKFGAYADDQWSVGELLAVAARHSASTTPIPVPTSEE</sequence>
<comment type="caution">
    <text evidence="1">The sequence shown here is derived from an EMBL/GenBank/DDBJ whole genome shotgun (WGS) entry which is preliminary data.</text>
</comment>
<keyword evidence="2" id="KW-1185">Reference proteome</keyword>
<dbReference type="SUPFAM" id="SSF52833">
    <property type="entry name" value="Thioredoxin-like"/>
    <property type="match status" value="1"/>
</dbReference>
<evidence type="ECO:0000313" key="1">
    <source>
        <dbReference type="EMBL" id="NKY58114.1"/>
    </source>
</evidence>
<protein>
    <submittedName>
        <fullName evidence="1">AhpC/TSA family protein</fullName>
    </submittedName>
</protein>
<name>A0A846YKH4_9NOCA</name>
<dbReference type="Pfam" id="PF13911">
    <property type="entry name" value="AhpC-TSA_2"/>
    <property type="match status" value="1"/>
</dbReference>
<proteinExistence type="predicted"/>
<accession>A0A846YKH4</accession>
<dbReference type="AlphaFoldDB" id="A0A846YKH4"/>
<gene>
    <name evidence="1" type="ORF">HGA15_18585</name>
</gene>
<dbReference type="Proteomes" id="UP000570678">
    <property type="component" value="Unassembled WGS sequence"/>
</dbReference>
<dbReference type="RefSeq" id="WP_062979260.1">
    <property type="nucleotide sequence ID" value="NZ_JAAXOT010000009.1"/>
</dbReference>
<organism evidence="1 2">
    <name type="scientific">Nocardia flavorosea</name>
    <dbReference type="NCBI Taxonomy" id="53429"/>
    <lineage>
        <taxon>Bacteria</taxon>
        <taxon>Bacillati</taxon>
        <taxon>Actinomycetota</taxon>
        <taxon>Actinomycetes</taxon>
        <taxon>Mycobacteriales</taxon>
        <taxon>Nocardiaceae</taxon>
        <taxon>Nocardia</taxon>
    </lineage>
</organism>
<dbReference type="CDD" id="cd02970">
    <property type="entry name" value="PRX_like2"/>
    <property type="match status" value="1"/>
</dbReference>
<dbReference type="InterPro" id="IPR036249">
    <property type="entry name" value="Thioredoxin-like_sf"/>
</dbReference>
<dbReference type="Gene3D" id="3.40.30.10">
    <property type="entry name" value="Glutaredoxin"/>
    <property type="match status" value="1"/>
</dbReference>
<evidence type="ECO:0000313" key="2">
    <source>
        <dbReference type="Proteomes" id="UP000570678"/>
    </source>
</evidence>
<dbReference type="EMBL" id="JAAXOT010000009">
    <property type="protein sequence ID" value="NKY58114.1"/>
    <property type="molecule type" value="Genomic_DNA"/>
</dbReference>
<dbReference type="InterPro" id="IPR032801">
    <property type="entry name" value="PXL2A/B/C"/>
</dbReference>